<reference evidence="2" key="1">
    <citation type="submission" date="2021-03" db="EMBL/GenBank/DDBJ databases">
        <title>Genomic Encyclopedia of Type Strains, Phase IV (KMG-V): Genome sequencing to study the core and pangenomes of soil and plant-associated prokaryotes.</title>
        <authorList>
            <person name="Whitman W."/>
        </authorList>
    </citation>
    <scope>NUCLEOTIDE SEQUENCE</scope>
    <source>
        <strain evidence="2">C4</strain>
    </source>
</reference>
<dbReference type="RefSeq" id="WP_209590552.1">
    <property type="nucleotide sequence ID" value="NZ_JAGGMV010000001.1"/>
</dbReference>
<comment type="caution">
    <text evidence="2">The sequence shown here is derived from an EMBL/GenBank/DDBJ whole genome shotgun (WGS) entry which is preliminary data.</text>
</comment>
<evidence type="ECO:0000256" key="1">
    <source>
        <dbReference type="SAM" id="Phobius"/>
    </source>
</evidence>
<keyword evidence="1" id="KW-1133">Transmembrane helix</keyword>
<keyword evidence="1" id="KW-0812">Transmembrane</keyword>
<name>A0A8J7RHN6_METVO</name>
<keyword evidence="1" id="KW-0472">Membrane</keyword>
<accession>A0A8J7RHN6</accession>
<evidence type="ECO:0000313" key="3">
    <source>
        <dbReference type="Proteomes" id="UP000740329"/>
    </source>
</evidence>
<protein>
    <submittedName>
        <fullName evidence="2">ATP:corrinoid adenosyltransferase</fullName>
    </submittedName>
</protein>
<evidence type="ECO:0000313" key="2">
    <source>
        <dbReference type="EMBL" id="MBP2201086.1"/>
    </source>
</evidence>
<organism evidence="2 3">
    <name type="scientific">Methanococcus voltae</name>
    <dbReference type="NCBI Taxonomy" id="2188"/>
    <lineage>
        <taxon>Archaea</taxon>
        <taxon>Methanobacteriati</taxon>
        <taxon>Methanobacteriota</taxon>
        <taxon>Methanomada group</taxon>
        <taxon>Methanococci</taxon>
        <taxon>Methanococcales</taxon>
        <taxon>Methanococcaceae</taxon>
        <taxon>Methanococcus</taxon>
    </lineage>
</organism>
<dbReference type="EMBL" id="JAGGMV010000001">
    <property type="protein sequence ID" value="MBP2201086.1"/>
    <property type="molecule type" value="Genomic_DNA"/>
</dbReference>
<dbReference type="Proteomes" id="UP000740329">
    <property type="component" value="Unassembled WGS sequence"/>
</dbReference>
<feature type="transmembrane region" description="Helical" evidence="1">
    <location>
        <begin position="18"/>
        <end position="44"/>
    </location>
</feature>
<gene>
    <name evidence="2" type="ORF">J3E07_000484</name>
</gene>
<dbReference type="AlphaFoldDB" id="A0A8J7RHN6"/>
<sequence length="284" mass="32990">MPVYINGKSSSVPLFLKIIFWIGLLLLIPFIIAGIFVLFGYFTIKWIYKKLTKVDRKLKTKKIKIYESEEEFNNSKSSNSFFGEFKDFINSLNLKRFLNPFGNSKSAKIDENENMDEYVSFEEFNGSNNTNNKNTEKDTVTPIKIEKFETDDSIEINISNVDNNDDNNRLDADKDIDVENTENKEAIKFDNLDYKKFVEYLKSNGLIEKNGALYLFDKSVYAVYQDSYPVNDLVSIYEEKPETDIVILGLKGKPSEPKKIYNIPTKITENKIKLEDLEEFEIKL</sequence>
<proteinExistence type="predicted"/>